<accession>A0A0R2B848</accession>
<dbReference type="Gene3D" id="3.30.420.40">
    <property type="match status" value="2"/>
</dbReference>
<dbReference type="AlphaFoldDB" id="A0A0R2B848"/>
<dbReference type="EMBL" id="AYYR01000054">
    <property type="protein sequence ID" value="KRM75264.1"/>
    <property type="molecule type" value="Genomic_DNA"/>
</dbReference>
<keyword evidence="2" id="KW-0418">Kinase</keyword>
<dbReference type="STRING" id="33960.TY91_14765"/>
<keyword evidence="2" id="KW-0808">Transferase</keyword>
<proteinExistence type="inferred from homology"/>
<gene>
    <name evidence="2" type="ORF">FC82_GL002450</name>
</gene>
<evidence type="ECO:0000256" key="1">
    <source>
        <dbReference type="ARBA" id="ARBA00006479"/>
    </source>
</evidence>
<dbReference type="GO" id="GO:0016301">
    <property type="term" value="F:kinase activity"/>
    <property type="evidence" value="ECO:0007669"/>
    <property type="project" value="UniProtKB-KW"/>
</dbReference>
<dbReference type="PANTHER" id="PTHR18964">
    <property type="entry name" value="ROK (REPRESSOR, ORF, KINASE) FAMILY"/>
    <property type="match status" value="1"/>
</dbReference>
<dbReference type="PANTHER" id="PTHR18964:SF165">
    <property type="entry name" value="BETA-GLUCOSIDE KINASE"/>
    <property type="match status" value="1"/>
</dbReference>
<dbReference type="PATRIC" id="fig|1423733.4.peg.2564"/>
<dbReference type="InterPro" id="IPR043129">
    <property type="entry name" value="ATPase_NBD"/>
</dbReference>
<dbReference type="SUPFAM" id="SSF53067">
    <property type="entry name" value="Actin-like ATPase domain"/>
    <property type="match status" value="1"/>
</dbReference>
<evidence type="ECO:0000313" key="2">
    <source>
        <dbReference type="EMBL" id="KRM75264.1"/>
    </source>
</evidence>
<protein>
    <submittedName>
        <fullName evidence="2">Sugar kinase and transcription regulator</fullName>
    </submittedName>
</protein>
<name>A0A0R2B848_SECCO</name>
<dbReference type="Proteomes" id="UP000051845">
    <property type="component" value="Unassembled WGS sequence"/>
</dbReference>
<evidence type="ECO:0000313" key="3">
    <source>
        <dbReference type="Proteomes" id="UP000051845"/>
    </source>
</evidence>
<dbReference type="InterPro" id="IPR000600">
    <property type="entry name" value="ROK"/>
</dbReference>
<comment type="caution">
    <text evidence="2">The sequence shown here is derived from an EMBL/GenBank/DDBJ whole genome shotgun (WGS) entry which is preliminary data.</text>
</comment>
<comment type="similarity">
    <text evidence="1">Belongs to the ROK (NagC/XylR) family.</text>
</comment>
<sequence>MDDVYLAFDVGGTSIKSALIKNDFTIIDRNSVKTNRNLNNEIIDYLTDTASRYQHLYHVVGIGVSTAGIVDQTGTIRYAGPTISNYQGTAIKSTLETKTNLPVNVVNDVDAALLGELLAGSAKDTTSAYCIALGTGIGGAFAINGKLYSGAHNNANSIGYTRFQPQTDTYFEQRAATLTLDTELAKLNVSVKDGFNLAKNGRQPYLHIIENWINQIATGIADILLVLDPEVLIIGGAVAQQGNYLLKLLNRALTVYIPADLFQTDLKTSKLANDAQLLGAISSFLK</sequence>
<organism evidence="2 3">
    <name type="scientific">Secundilactobacillus collinoides DSM 20515 = JCM 1123</name>
    <dbReference type="NCBI Taxonomy" id="1423733"/>
    <lineage>
        <taxon>Bacteria</taxon>
        <taxon>Bacillati</taxon>
        <taxon>Bacillota</taxon>
        <taxon>Bacilli</taxon>
        <taxon>Lactobacillales</taxon>
        <taxon>Lactobacillaceae</taxon>
        <taxon>Secundilactobacillus</taxon>
    </lineage>
</organism>
<dbReference type="Pfam" id="PF00480">
    <property type="entry name" value="ROK"/>
    <property type="match status" value="1"/>
</dbReference>
<dbReference type="RefSeq" id="WP_054759778.1">
    <property type="nucleotide sequence ID" value="NZ_AYYR01000054.1"/>
</dbReference>
<reference evidence="2 3" key="1">
    <citation type="journal article" date="2015" name="Genome Announc.">
        <title>Expanding the biotechnology potential of lactobacilli through comparative genomics of 213 strains and associated genera.</title>
        <authorList>
            <person name="Sun Z."/>
            <person name="Harris H.M."/>
            <person name="McCann A."/>
            <person name="Guo C."/>
            <person name="Argimon S."/>
            <person name="Zhang W."/>
            <person name="Yang X."/>
            <person name="Jeffery I.B."/>
            <person name="Cooney J.C."/>
            <person name="Kagawa T.F."/>
            <person name="Liu W."/>
            <person name="Song Y."/>
            <person name="Salvetti E."/>
            <person name="Wrobel A."/>
            <person name="Rasinkangas P."/>
            <person name="Parkhill J."/>
            <person name="Rea M.C."/>
            <person name="O'Sullivan O."/>
            <person name="Ritari J."/>
            <person name="Douillard F.P."/>
            <person name="Paul Ross R."/>
            <person name="Yang R."/>
            <person name="Briner A.E."/>
            <person name="Felis G.E."/>
            <person name="de Vos W.M."/>
            <person name="Barrangou R."/>
            <person name="Klaenhammer T.R."/>
            <person name="Caufield P.W."/>
            <person name="Cui Y."/>
            <person name="Zhang H."/>
            <person name="O'Toole P.W."/>
        </authorList>
    </citation>
    <scope>NUCLEOTIDE SEQUENCE [LARGE SCALE GENOMIC DNA]</scope>
    <source>
        <strain evidence="2 3">DSM 20515</strain>
    </source>
</reference>